<dbReference type="SMART" id="SM00347">
    <property type="entry name" value="HTH_MARR"/>
    <property type="match status" value="1"/>
</dbReference>
<keyword evidence="3" id="KW-0804">Transcription</keyword>
<dbReference type="PRINTS" id="PR00598">
    <property type="entry name" value="HTHMARR"/>
</dbReference>
<protein>
    <submittedName>
        <fullName evidence="5">MarR family transcriptional regulator</fullName>
    </submittedName>
</protein>
<dbReference type="PROSITE" id="PS01117">
    <property type="entry name" value="HTH_MARR_1"/>
    <property type="match status" value="1"/>
</dbReference>
<keyword evidence="1" id="KW-0805">Transcription regulation</keyword>
<dbReference type="PROSITE" id="PS50995">
    <property type="entry name" value="HTH_MARR_2"/>
    <property type="match status" value="1"/>
</dbReference>
<dbReference type="InterPro" id="IPR036388">
    <property type="entry name" value="WH-like_DNA-bd_sf"/>
</dbReference>
<dbReference type="Proteomes" id="UP001139353">
    <property type="component" value="Unassembled WGS sequence"/>
</dbReference>
<dbReference type="PANTHER" id="PTHR42756">
    <property type="entry name" value="TRANSCRIPTIONAL REGULATOR, MARR"/>
    <property type="match status" value="1"/>
</dbReference>
<comment type="caution">
    <text evidence="5">The sequence shown here is derived from an EMBL/GenBank/DDBJ whole genome shotgun (WGS) entry which is preliminary data.</text>
</comment>
<dbReference type="EMBL" id="JAJLJH010000004">
    <property type="protein sequence ID" value="MCK9687247.1"/>
    <property type="molecule type" value="Genomic_DNA"/>
</dbReference>
<keyword evidence="2" id="KW-0238">DNA-binding</keyword>
<reference evidence="5" key="1">
    <citation type="submission" date="2021-11" db="EMBL/GenBank/DDBJ databases">
        <title>BS-T2-15 a new species belonging to the Comamonadaceae family isolated from the soil of a French oak forest.</title>
        <authorList>
            <person name="Mieszkin S."/>
            <person name="Alain K."/>
        </authorList>
    </citation>
    <scope>NUCLEOTIDE SEQUENCE</scope>
    <source>
        <strain evidence="5">BS-T2-15</strain>
    </source>
</reference>
<name>A0A9X1YMT4_9BURK</name>
<dbReference type="InterPro" id="IPR000835">
    <property type="entry name" value="HTH_MarR-typ"/>
</dbReference>
<dbReference type="PANTHER" id="PTHR42756:SF1">
    <property type="entry name" value="TRANSCRIPTIONAL REPRESSOR OF EMRAB OPERON"/>
    <property type="match status" value="1"/>
</dbReference>
<evidence type="ECO:0000313" key="5">
    <source>
        <dbReference type="EMBL" id="MCK9687247.1"/>
    </source>
</evidence>
<dbReference type="InterPro" id="IPR036390">
    <property type="entry name" value="WH_DNA-bd_sf"/>
</dbReference>
<dbReference type="RefSeq" id="WP_275683288.1">
    <property type="nucleotide sequence ID" value="NZ_JAJLJH010000004.1"/>
</dbReference>
<evidence type="ECO:0000256" key="2">
    <source>
        <dbReference type="ARBA" id="ARBA00023125"/>
    </source>
</evidence>
<dbReference type="Pfam" id="PF12802">
    <property type="entry name" value="MarR_2"/>
    <property type="match status" value="1"/>
</dbReference>
<organism evidence="5 6">
    <name type="scientific">Scleromatobacter humisilvae</name>
    <dbReference type="NCBI Taxonomy" id="2897159"/>
    <lineage>
        <taxon>Bacteria</taxon>
        <taxon>Pseudomonadati</taxon>
        <taxon>Pseudomonadota</taxon>
        <taxon>Betaproteobacteria</taxon>
        <taxon>Burkholderiales</taxon>
        <taxon>Sphaerotilaceae</taxon>
        <taxon>Scleromatobacter</taxon>
    </lineage>
</organism>
<feature type="domain" description="HTH marR-type" evidence="4">
    <location>
        <begin position="13"/>
        <end position="146"/>
    </location>
</feature>
<dbReference type="GO" id="GO:0003700">
    <property type="term" value="F:DNA-binding transcription factor activity"/>
    <property type="evidence" value="ECO:0007669"/>
    <property type="project" value="InterPro"/>
</dbReference>
<evidence type="ECO:0000256" key="1">
    <source>
        <dbReference type="ARBA" id="ARBA00023015"/>
    </source>
</evidence>
<gene>
    <name evidence="5" type="ORF">LPC04_16190</name>
</gene>
<dbReference type="AlphaFoldDB" id="A0A9X1YMT4"/>
<sequence>MTRSAASTRQQNRMAFGATLQVMSRAYKAAADKAVGHIGLSQAMAWPLVMIGRLGSGIRPGALADVLAIEGASLVRQLDQLAEAGLVERREHPVDRRAKTLHLTPAGTRARAKIEAALDAMRAELFDGIPDADLDACIRVFAALDNKLGRPAHPLLSGLAASVE</sequence>
<keyword evidence="6" id="KW-1185">Reference proteome</keyword>
<dbReference type="InterPro" id="IPR023187">
    <property type="entry name" value="Tscrpt_reg_MarR-type_CS"/>
</dbReference>
<evidence type="ECO:0000256" key="3">
    <source>
        <dbReference type="ARBA" id="ARBA00023163"/>
    </source>
</evidence>
<evidence type="ECO:0000259" key="4">
    <source>
        <dbReference type="PROSITE" id="PS50995"/>
    </source>
</evidence>
<accession>A0A9X1YMT4</accession>
<evidence type="ECO:0000313" key="6">
    <source>
        <dbReference type="Proteomes" id="UP001139353"/>
    </source>
</evidence>
<dbReference type="SUPFAM" id="SSF46785">
    <property type="entry name" value="Winged helix' DNA-binding domain"/>
    <property type="match status" value="1"/>
</dbReference>
<proteinExistence type="predicted"/>
<dbReference type="Gene3D" id="1.10.10.10">
    <property type="entry name" value="Winged helix-like DNA-binding domain superfamily/Winged helix DNA-binding domain"/>
    <property type="match status" value="1"/>
</dbReference>
<dbReference type="GO" id="GO:0003677">
    <property type="term" value="F:DNA binding"/>
    <property type="evidence" value="ECO:0007669"/>
    <property type="project" value="UniProtKB-KW"/>
</dbReference>